<evidence type="ECO:0000313" key="1">
    <source>
        <dbReference type="EMBL" id="ETD28853.1"/>
    </source>
</evidence>
<dbReference type="HOGENOM" id="CLU_2754535_0_0_10"/>
<dbReference type="Proteomes" id="UP000018727">
    <property type="component" value="Unassembled WGS sequence"/>
</dbReference>
<organism evidence="1 2">
    <name type="scientific">Prevotella nigrescens CC14M</name>
    <dbReference type="NCBI Taxonomy" id="1073366"/>
    <lineage>
        <taxon>Bacteria</taxon>
        <taxon>Pseudomonadati</taxon>
        <taxon>Bacteroidota</taxon>
        <taxon>Bacteroidia</taxon>
        <taxon>Bacteroidales</taxon>
        <taxon>Prevotellaceae</taxon>
        <taxon>Prevotella</taxon>
    </lineage>
</organism>
<dbReference type="EMBL" id="AZJH01000013">
    <property type="protein sequence ID" value="ETD28853.1"/>
    <property type="molecule type" value="Genomic_DNA"/>
</dbReference>
<evidence type="ECO:0000313" key="2">
    <source>
        <dbReference type="Proteomes" id="UP000018727"/>
    </source>
</evidence>
<accession>V8CNA3</accession>
<protein>
    <submittedName>
        <fullName evidence="1">Uncharacterized protein</fullName>
    </submittedName>
</protein>
<dbReference type="AlphaFoldDB" id="V8CNA3"/>
<dbReference type="OrthoDB" id="9773856at2"/>
<sequence>MQEKSEVEFVEYEPQHKLATIPDGAETDALEIDELKKAMKELPKLNNSYNFSFKNRCEFVYLLHFSYFCT</sequence>
<name>V8CNA3_9BACT</name>
<dbReference type="PATRIC" id="fig|1073366.3.peg.1150"/>
<proteinExistence type="predicted"/>
<reference evidence="1 2" key="1">
    <citation type="submission" date="2013-10" db="EMBL/GenBank/DDBJ databases">
        <title>The Genome Sequence of Prevotella nigrescens CC14M.</title>
        <authorList>
            <consortium name="The Broad Institute Genomics Platform"/>
            <person name="Earl A."/>
            <person name="Allen-Vercoe E."/>
            <person name="Daigneault M."/>
            <person name="Young S.K."/>
            <person name="Zeng Q."/>
            <person name="Gargeya S."/>
            <person name="Fitzgerald M."/>
            <person name="Abouelleil A."/>
            <person name="Alvarado L."/>
            <person name="Chapman S.B."/>
            <person name="Gainer-Dewar J."/>
            <person name="Goldberg J."/>
            <person name="Griggs A."/>
            <person name="Gujja S."/>
            <person name="Hansen M."/>
            <person name="Howarth C."/>
            <person name="Imamovic A."/>
            <person name="Ireland A."/>
            <person name="Larimer J."/>
            <person name="McCowan C."/>
            <person name="Murphy C."/>
            <person name="Pearson M."/>
            <person name="Poon T.W."/>
            <person name="Priest M."/>
            <person name="Roberts A."/>
            <person name="Saif S."/>
            <person name="Shea T."/>
            <person name="Sykes S."/>
            <person name="Wortman J."/>
            <person name="Nusbaum C."/>
            <person name="Birren B."/>
        </authorList>
    </citation>
    <scope>NUCLEOTIDE SEQUENCE [LARGE SCALE GENOMIC DNA]</scope>
    <source>
        <strain evidence="1 2">CC14M</strain>
    </source>
</reference>
<gene>
    <name evidence="1" type="ORF">HMPREF1173_01099</name>
</gene>
<comment type="caution">
    <text evidence="1">The sequence shown here is derived from an EMBL/GenBank/DDBJ whole genome shotgun (WGS) entry which is preliminary data.</text>
</comment>
<keyword evidence="2" id="KW-1185">Reference proteome</keyword>
<dbReference type="RefSeq" id="WP_023925495.1">
    <property type="nucleotide sequence ID" value="NZ_KI669449.1"/>
</dbReference>